<feature type="transmembrane region" description="Helical" evidence="1">
    <location>
        <begin position="21"/>
        <end position="46"/>
    </location>
</feature>
<evidence type="ECO:0000313" key="2">
    <source>
        <dbReference type="EMBL" id="PSK96708.1"/>
    </source>
</evidence>
<comment type="caution">
    <text evidence="2">The sequence shown here is derived from an EMBL/GenBank/DDBJ whole genome shotgun (WGS) entry which is preliminary data.</text>
</comment>
<gene>
    <name evidence="2" type="ORF">CLV63_1104</name>
</gene>
<keyword evidence="3" id="KW-1185">Reference proteome</keyword>
<dbReference type="RefSeq" id="WP_146165568.1">
    <property type="nucleotide sequence ID" value="NZ_PYGA01000010.1"/>
</dbReference>
<feature type="transmembrane region" description="Helical" evidence="1">
    <location>
        <begin position="125"/>
        <end position="147"/>
    </location>
</feature>
<reference evidence="2 3" key="1">
    <citation type="submission" date="2018-03" db="EMBL/GenBank/DDBJ databases">
        <title>Genomic Encyclopedia of Archaeal and Bacterial Type Strains, Phase II (KMG-II): from individual species to whole genera.</title>
        <authorList>
            <person name="Goeker M."/>
        </authorList>
    </citation>
    <scope>NUCLEOTIDE SEQUENCE [LARGE SCALE GENOMIC DNA]</scope>
    <source>
        <strain evidence="2 3">DSM 45312</strain>
    </source>
</reference>
<dbReference type="AlphaFoldDB" id="A0A2P8DHM8"/>
<evidence type="ECO:0000256" key="1">
    <source>
        <dbReference type="SAM" id="Phobius"/>
    </source>
</evidence>
<protein>
    <submittedName>
        <fullName evidence="2">Uncharacterized protein</fullName>
    </submittedName>
</protein>
<keyword evidence="1" id="KW-0812">Transmembrane</keyword>
<sequence>MTVYERVGGAAGSGRAPRYGAMVALAVVGALWVVVPSLGHMGLVWLLDRPYVREIGDVSMVVAGVLVLAAPLMLAAVWPLRRLGVRRPWAVAAAGLPLAGSAVGTAGFVLMGLVPFGLRQVLEPVLVLVLLPLACAAAFCGVVIRAALGGRLRAVAAVSGLVLAASLVWVPATAAVENRAEARADFEALGAVAVLDDPEWRRMSVATGGGDELTVTYRHARDSDRVLALETGEGAAAEGLDDPCGGYDAEVTCERKGRYTVRTMDSGPQLIAARGGDSYTVVAAPTWLPDARTADLLDAAAHLRAPTRGERAALREEALSKAVWDTFPVTAGS</sequence>
<dbReference type="Proteomes" id="UP000240542">
    <property type="component" value="Unassembled WGS sequence"/>
</dbReference>
<name>A0A2P8DHM8_9ACTN</name>
<feature type="transmembrane region" description="Helical" evidence="1">
    <location>
        <begin position="90"/>
        <end position="113"/>
    </location>
</feature>
<accession>A0A2P8DHM8</accession>
<keyword evidence="1" id="KW-0472">Membrane</keyword>
<feature type="transmembrane region" description="Helical" evidence="1">
    <location>
        <begin position="154"/>
        <end position="172"/>
    </location>
</feature>
<feature type="transmembrane region" description="Helical" evidence="1">
    <location>
        <begin position="58"/>
        <end position="78"/>
    </location>
</feature>
<dbReference type="EMBL" id="PYGA01000010">
    <property type="protein sequence ID" value="PSK96708.1"/>
    <property type="molecule type" value="Genomic_DNA"/>
</dbReference>
<organism evidence="2 3">
    <name type="scientific">Murinocardiopsis flavida</name>
    <dbReference type="NCBI Taxonomy" id="645275"/>
    <lineage>
        <taxon>Bacteria</taxon>
        <taxon>Bacillati</taxon>
        <taxon>Actinomycetota</taxon>
        <taxon>Actinomycetes</taxon>
        <taxon>Streptosporangiales</taxon>
        <taxon>Nocardiopsidaceae</taxon>
        <taxon>Murinocardiopsis</taxon>
    </lineage>
</organism>
<keyword evidence="1" id="KW-1133">Transmembrane helix</keyword>
<evidence type="ECO:0000313" key="3">
    <source>
        <dbReference type="Proteomes" id="UP000240542"/>
    </source>
</evidence>
<proteinExistence type="predicted"/>